<dbReference type="Proteomes" id="UP000051660">
    <property type="component" value="Unassembled WGS sequence"/>
</dbReference>
<evidence type="ECO:0000313" key="2">
    <source>
        <dbReference type="EMBL" id="KRR22892.1"/>
    </source>
</evidence>
<evidence type="ECO:0000259" key="1">
    <source>
        <dbReference type="PROSITE" id="PS51819"/>
    </source>
</evidence>
<dbReference type="SUPFAM" id="SSF54593">
    <property type="entry name" value="Glyoxalase/Bleomycin resistance protein/Dihydroxybiphenyl dioxygenase"/>
    <property type="match status" value="1"/>
</dbReference>
<sequence>MALKNVIGIDHAVVMVKDLDKAAENYKRLGFTVSPRGTHSAHMGSGNYTIMFDPDYMELLGVLTPTEHNAPARAYLEKNGEGIERIAFTAVDSAEGAEEIRARGYPPVGPTDFERPVTMPDGTVSAAKFRTFQWPTAEAPGGVRIFACQHKTRETVWIPELMKHANGARRLKQVLMVAPEPAAEAAHLAKMIDRETRNEADGAVAVPSGGDRADFVFLTKDQLGKRYPGVSLAGLPARGGAGLVIAADVAAAEKALGVAGVNSAGGVVVPPAAGNGTMLAFVKA</sequence>
<dbReference type="PANTHER" id="PTHR40265">
    <property type="entry name" value="BLL2707 PROTEIN"/>
    <property type="match status" value="1"/>
</dbReference>
<evidence type="ECO:0000313" key="3">
    <source>
        <dbReference type="Proteomes" id="UP000051660"/>
    </source>
</evidence>
<dbReference type="OrthoDB" id="9812467at2"/>
<dbReference type="InterPro" id="IPR037523">
    <property type="entry name" value="VOC_core"/>
</dbReference>
<gene>
    <name evidence="2" type="ORF">CQ14_00955</name>
</gene>
<name>A0A0R3MT52_9BRAD</name>
<dbReference type="Pfam" id="PF13468">
    <property type="entry name" value="Glyoxalase_3"/>
    <property type="match status" value="1"/>
</dbReference>
<feature type="domain" description="VOC" evidence="1">
    <location>
        <begin position="8"/>
        <end position="150"/>
    </location>
</feature>
<organism evidence="2 3">
    <name type="scientific">Bradyrhizobium lablabi</name>
    <dbReference type="NCBI Taxonomy" id="722472"/>
    <lineage>
        <taxon>Bacteria</taxon>
        <taxon>Pseudomonadati</taxon>
        <taxon>Pseudomonadota</taxon>
        <taxon>Alphaproteobacteria</taxon>
        <taxon>Hyphomicrobiales</taxon>
        <taxon>Nitrobacteraceae</taxon>
        <taxon>Bradyrhizobium</taxon>
    </lineage>
</organism>
<dbReference type="EMBL" id="LLYB01000071">
    <property type="protein sequence ID" value="KRR22892.1"/>
    <property type="molecule type" value="Genomic_DNA"/>
</dbReference>
<dbReference type="AlphaFoldDB" id="A0A0R3MT52"/>
<protein>
    <recommendedName>
        <fullName evidence="1">VOC domain-containing protein</fullName>
    </recommendedName>
</protein>
<proteinExistence type="predicted"/>
<dbReference type="PROSITE" id="PS51819">
    <property type="entry name" value="VOC"/>
    <property type="match status" value="1"/>
</dbReference>
<dbReference type="PANTHER" id="PTHR40265:SF1">
    <property type="entry name" value="GLYOXALASE-LIKE DOMAIN-CONTAINING PROTEIN"/>
    <property type="match status" value="1"/>
</dbReference>
<dbReference type="RefSeq" id="WP_057859256.1">
    <property type="nucleotide sequence ID" value="NZ_LLYB01000071.1"/>
</dbReference>
<accession>A0A0R3MT52</accession>
<dbReference type="InterPro" id="IPR025870">
    <property type="entry name" value="Glyoxalase-like_dom"/>
</dbReference>
<dbReference type="STRING" id="722472.SAMN05444321_4462"/>
<dbReference type="InterPro" id="IPR029068">
    <property type="entry name" value="Glyas_Bleomycin-R_OHBP_Dase"/>
</dbReference>
<reference evidence="2 3" key="1">
    <citation type="submission" date="2014-03" db="EMBL/GenBank/DDBJ databases">
        <title>Bradyrhizobium valentinum sp. nov., isolated from effective nodules of Lupinus mariae-josephae, a lupine endemic of basic-lime soils in Eastern Spain.</title>
        <authorList>
            <person name="Duran D."/>
            <person name="Rey L."/>
            <person name="Navarro A."/>
            <person name="Busquets A."/>
            <person name="Imperial J."/>
            <person name="Ruiz-Argueso T."/>
        </authorList>
    </citation>
    <scope>NUCLEOTIDE SEQUENCE [LARGE SCALE GENOMIC DNA]</scope>
    <source>
        <strain evidence="2 3">CCBAU 23086</strain>
    </source>
</reference>
<dbReference type="Gene3D" id="3.10.180.10">
    <property type="entry name" value="2,3-Dihydroxybiphenyl 1,2-Dioxygenase, domain 1"/>
    <property type="match status" value="1"/>
</dbReference>
<comment type="caution">
    <text evidence="2">The sequence shown here is derived from an EMBL/GenBank/DDBJ whole genome shotgun (WGS) entry which is preliminary data.</text>
</comment>